<evidence type="ECO:0000313" key="1">
    <source>
        <dbReference type="EMBL" id="MBG9388354.1"/>
    </source>
</evidence>
<reference evidence="1" key="1">
    <citation type="submission" date="2020-11" db="EMBL/GenBank/DDBJ databases">
        <title>Bacterial whole genome sequence for Caenimonas sp. DR4.4.</title>
        <authorList>
            <person name="Le V."/>
            <person name="Ko S.-R."/>
            <person name="Ahn C.-Y."/>
            <person name="Oh H.-M."/>
        </authorList>
    </citation>
    <scope>NUCLEOTIDE SEQUENCE</scope>
    <source>
        <strain evidence="1">DR4.4</strain>
    </source>
</reference>
<organism evidence="1 2">
    <name type="scientific">Caenimonas aquaedulcis</name>
    <dbReference type="NCBI Taxonomy" id="2793270"/>
    <lineage>
        <taxon>Bacteria</taxon>
        <taxon>Pseudomonadati</taxon>
        <taxon>Pseudomonadota</taxon>
        <taxon>Betaproteobacteria</taxon>
        <taxon>Burkholderiales</taxon>
        <taxon>Comamonadaceae</taxon>
        <taxon>Caenimonas</taxon>
    </lineage>
</organism>
<comment type="caution">
    <text evidence="1">The sequence shown here is derived from an EMBL/GenBank/DDBJ whole genome shotgun (WGS) entry which is preliminary data.</text>
</comment>
<protein>
    <submittedName>
        <fullName evidence="1">Uncharacterized protein</fullName>
    </submittedName>
</protein>
<dbReference type="EMBL" id="JADWYS010000001">
    <property type="protein sequence ID" value="MBG9388354.1"/>
    <property type="molecule type" value="Genomic_DNA"/>
</dbReference>
<sequence>MSATLEVTCEAPANVWGPFGNMYIAAYSSRLASSKYMAYAKVFPYRPRDFWDGCGLAKFATDMQWASSAAAILDAVFIAQYAVERRLGIAASRGDTDFETTPAPLEVLRMG</sequence>
<dbReference type="RefSeq" id="WP_196986221.1">
    <property type="nucleotide sequence ID" value="NZ_JADWYS010000001.1"/>
</dbReference>
<keyword evidence="2" id="KW-1185">Reference proteome</keyword>
<proteinExistence type="predicted"/>
<accession>A0A931MH22</accession>
<dbReference type="Proteomes" id="UP000651050">
    <property type="component" value="Unassembled WGS sequence"/>
</dbReference>
<gene>
    <name evidence="1" type="ORF">I5803_10000</name>
</gene>
<evidence type="ECO:0000313" key="2">
    <source>
        <dbReference type="Proteomes" id="UP000651050"/>
    </source>
</evidence>
<dbReference type="AlphaFoldDB" id="A0A931MH22"/>
<name>A0A931MH22_9BURK</name>